<feature type="region of interest" description="Disordered" evidence="1">
    <location>
        <begin position="1"/>
        <end position="21"/>
    </location>
</feature>
<dbReference type="AlphaFoldDB" id="A0A1I7ZKS7"/>
<keyword evidence="2" id="KW-1185">Reference proteome</keyword>
<dbReference type="WBParaSite" id="L893_g27415.t1">
    <property type="protein sequence ID" value="L893_g27415.t1"/>
    <property type="gene ID" value="L893_g27415"/>
</dbReference>
<reference evidence="3" key="1">
    <citation type="submission" date="2016-11" db="UniProtKB">
        <authorList>
            <consortium name="WormBaseParasite"/>
        </authorList>
    </citation>
    <scope>IDENTIFICATION</scope>
</reference>
<name>A0A1I7ZKS7_9BILA</name>
<feature type="region of interest" description="Disordered" evidence="1">
    <location>
        <begin position="46"/>
        <end position="67"/>
    </location>
</feature>
<feature type="compositionally biased region" description="Polar residues" evidence="1">
    <location>
        <begin position="1"/>
        <end position="12"/>
    </location>
</feature>
<evidence type="ECO:0000313" key="2">
    <source>
        <dbReference type="Proteomes" id="UP000095287"/>
    </source>
</evidence>
<evidence type="ECO:0000256" key="1">
    <source>
        <dbReference type="SAM" id="MobiDB-lite"/>
    </source>
</evidence>
<dbReference type="Proteomes" id="UP000095287">
    <property type="component" value="Unplaced"/>
</dbReference>
<proteinExistence type="predicted"/>
<feature type="compositionally biased region" description="Basic and acidic residues" evidence="1">
    <location>
        <begin position="46"/>
        <end position="56"/>
    </location>
</feature>
<evidence type="ECO:0000313" key="3">
    <source>
        <dbReference type="WBParaSite" id="L893_g27415.t1"/>
    </source>
</evidence>
<organism evidence="2 3">
    <name type="scientific">Steinernema glaseri</name>
    <dbReference type="NCBI Taxonomy" id="37863"/>
    <lineage>
        <taxon>Eukaryota</taxon>
        <taxon>Metazoa</taxon>
        <taxon>Ecdysozoa</taxon>
        <taxon>Nematoda</taxon>
        <taxon>Chromadorea</taxon>
        <taxon>Rhabditida</taxon>
        <taxon>Tylenchina</taxon>
        <taxon>Panagrolaimomorpha</taxon>
        <taxon>Strongyloidoidea</taxon>
        <taxon>Steinernematidae</taxon>
        <taxon>Steinernema</taxon>
    </lineage>
</organism>
<sequence>MKQGDACNTKQEQLAGKMAKTPRSIMKATNIASWAALSRNVAVEKPVARVHSDRRSRGPQSRKLTKKNRACKAAFWNAIIEQKLVIGEQKLGAELQDKPPKVHTMIKTWHYRTTPGW</sequence>
<accession>A0A1I7ZKS7</accession>
<protein>
    <submittedName>
        <fullName evidence="3">TSL-kinase interacting protein 1-like</fullName>
    </submittedName>
</protein>